<reference evidence="3 4" key="1">
    <citation type="submission" date="2015-08" db="EMBL/GenBank/DDBJ databases">
        <title>Ancestral chromatin configuration constrains chromatin evolution on differentiating sex chromosomes in Drosophila.</title>
        <authorList>
            <person name="Zhou Q."/>
            <person name="Bachtrog D."/>
        </authorList>
    </citation>
    <scope>NUCLEOTIDE SEQUENCE [LARGE SCALE GENOMIC DNA]</scope>
    <source>
        <tissue evidence="3">Whole larvae</tissue>
    </source>
</reference>
<evidence type="ECO:0000256" key="1">
    <source>
        <dbReference type="SAM" id="MobiDB-lite"/>
    </source>
</evidence>
<dbReference type="Proteomes" id="UP000494163">
    <property type="component" value="Chromosome 3L"/>
</dbReference>
<dbReference type="EMBL" id="CP012525">
    <property type="protein sequence ID" value="ALC44756.1"/>
    <property type="molecule type" value="Genomic_DNA"/>
</dbReference>
<accession>A0A0M5J682</accession>
<feature type="compositionally biased region" description="Basic residues" evidence="1">
    <location>
        <begin position="51"/>
        <end position="60"/>
    </location>
</feature>
<keyword evidence="4" id="KW-1185">Reference proteome</keyword>
<protein>
    <submittedName>
        <fullName evidence="3">Maker756</fullName>
    </submittedName>
</protein>
<gene>
    <name evidence="3" type="ORF">Dbus_chr3Lg1922</name>
</gene>
<name>A0A0M5J682_DROBS</name>
<evidence type="ECO:0000313" key="3">
    <source>
        <dbReference type="EMBL" id="ALC44756.1"/>
    </source>
</evidence>
<feature type="chain" id="PRO_5005803914" evidence="2">
    <location>
        <begin position="25"/>
        <end position="77"/>
    </location>
</feature>
<keyword evidence="2" id="KW-0732">Signal</keyword>
<feature type="region of interest" description="Disordered" evidence="1">
    <location>
        <begin position="44"/>
        <end position="77"/>
    </location>
</feature>
<sequence>MKLLALLLAIFVIGLLNQHQFALGIHDIHVNVSVGVNVNVGVERPAGNRPPRIRPTRRALWRTGASNDNPEADSAGS</sequence>
<dbReference type="AlphaFoldDB" id="A0A0M5J682"/>
<proteinExistence type="predicted"/>
<evidence type="ECO:0000313" key="4">
    <source>
        <dbReference type="Proteomes" id="UP000494163"/>
    </source>
</evidence>
<feature type="signal peptide" evidence="2">
    <location>
        <begin position="1"/>
        <end position="24"/>
    </location>
</feature>
<organism evidence="3 4">
    <name type="scientific">Drosophila busckii</name>
    <name type="common">Fruit fly</name>
    <dbReference type="NCBI Taxonomy" id="30019"/>
    <lineage>
        <taxon>Eukaryota</taxon>
        <taxon>Metazoa</taxon>
        <taxon>Ecdysozoa</taxon>
        <taxon>Arthropoda</taxon>
        <taxon>Hexapoda</taxon>
        <taxon>Insecta</taxon>
        <taxon>Pterygota</taxon>
        <taxon>Neoptera</taxon>
        <taxon>Endopterygota</taxon>
        <taxon>Diptera</taxon>
        <taxon>Brachycera</taxon>
        <taxon>Muscomorpha</taxon>
        <taxon>Ephydroidea</taxon>
        <taxon>Drosophilidae</taxon>
        <taxon>Drosophila</taxon>
    </lineage>
</organism>
<evidence type="ECO:0000256" key="2">
    <source>
        <dbReference type="SAM" id="SignalP"/>
    </source>
</evidence>